<keyword evidence="2" id="KW-1185">Reference proteome</keyword>
<evidence type="ECO:0000313" key="1">
    <source>
        <dbReference type="EMBL" id="EYF07435.1"/>
    </source>
</evidence>
<accession>A0A017TF39</accession>
<evidence type="ECO:0000313" key="2">
    <source>
        <dbReference type="Proteomes" id="UP000019678"/>
    </source>
</evidence>
<reference evidence="1 2" key="1">
    <citation type="submission" date="2013-05" db="EMBL/GenBank/DDBJ databases">
        <title>Genome assembly of Chondromyces apiculatus DSM 436.</title>
        <authorList>
            <person name="Sharma G."/>
            <person name="Khatri I."/>
            <person name="Kaur C."/>
            <person name="Mayilraj S."/>
            <person name="Subramanian S."/>
        </authorList>
    </citation>
    <scope>NUCLEOTIDE SEQUENCE [LARGE SCALE GENOMIC DNA]</scope>
    <source>
        <strain evidence="1 2">DSM 436</strain>
    </source>
</reference>
<sequence>MLKTKQAALDEITVYEQRVTKAKTAWKNRDHDRFAPVREVLRNMCAGNSRCMYCEDSAADEIEHVRPKSLYPE</sequence>
<name>A0A017TF39_9BACT</name>
<dbReference type="EMBL" id="ASRX01000010">
    <property type="protein sequence ID" value="EYF07435.1"/>
    <property type="molecule type" value="Genomic_DNA"/>
</dbReference>
<gene>
    <name evidence="1" type="ORF">CAP_0188</name>
</gene>
<proteinExistence type="predicted"/>
<comment type="caution">
    <text evidence="1">The sequence shown here is derived from an EMBL/GenBank/DDBJ whole genome shotgun (WGS) entry which is preliminary data.</text>
</comment>
<dbReference type="STRING" id="1192034.CAP_0188"/>
<dbReference type="Proteomes" id="UP000019678">
    <property type="component" value="Unassembled WGS sequence"/>
</dbReference>
<dbReference type="eggNOG" id="COG1403">
    <property type="taxonomic scope" value="Bacteria"/>
</dbReference>
<organism evidence="1 2">
    <name type="scientific">Chondromyces apiculatus DSM 436</name>
    <dbReference type="NCBI Taxonomy" id="1192034"/>
    <lineage>
        <taxon>Bacteria</taxon>
        <taxon>Pseudomonadati</taxon>
        <taxon>Myxococcota</taxon>
        <taxon>Polyangia</taxon>
        <taxon>Polyangiales</taxon>
        <taxon>Polyangiaceae</taxon>
        <taxon>Chondromyces</taxon>
    </lineage>
</organism>
<dbReference type="AlphaFoldDB" id="A0A017TF39"/>
<protein>
    <submittedName>
        <fullName evidence="1">Uncharacterized protein</fullName>
    </submittedName>
</protein>